<dbReference type="InterPro" id="IPR000119">
    <property type="entry name" value="Hist_DNA-bd"/>
</dbReference>
<dbReference type="AlphaFoldDB" id="A0A1I2UJW9"/>
<evidence type="ECO:0000256" key="1">
    <source>
        <dbReference type="ARBA" id="ARBA00010529"/>
    </source>
</evidence>
<dbReference type="GO" id="GO:0005829">
    <property type="term" value="C:cytosol"/>
    <property type="evidence" value="ECO:0007669"/>
    <property type="project" value="TreeGrafter"/>
</dbReference>
<protein>
    <submittedName>
        <fullName evidence="6">DNA-binding protein HU-beta</fullName>
    </submittedName>
</protein>
<sequence>MNKNELINKVAEKTGISKKETESVINEALDQVMDTLSKGEKAQFVGFGTFEVRQRASRTGRNPQTGETITIPSTSVPGFRAGNKFKDAVKK</sequence>
<dbReference type="InterPro" id="IPR010992">
    <property type="entry name" value="IHF-like_DNA-bd_dom_sf"/>
</dbReference>
<dbReference type="PRINTS" id="PR01727">
    <property type="entry name" value="DNABINDINGHU"/>
</dbReference>
<keyword evidence="7" id="KW-1185">Reference proteome</keyword>
<name>A0A1I2UJW9_9BACL</name>
<keyword evidence="3 6" id="KW-0238">DNA-binding</keyword>
<reference evidence="7" key="1">
    <citation type="submission" date="2016-10" db="EMBL/GenBank/DDBJ databases">
        <authorList>
            <person name="Varghese N."/>
            <person name="Submissions S."/>
        </authorList>
    </citation>
    <scope>NUCLEOTIDE SEQUENCE [LARGE SCALE GENOMIC DNA]</scope>
    <source>
        <strain evidence="7">ATCC 700379</strain>
    </source>
</reference>
<evidence type="ECO:0000313" key="7">
    <source>
        <dbReference type="Proteomes" id="UP000198752"/>
    </source>
</evidence>
<evidence type="ECO:0000256" key="2">
    <source>
        <dbReference type="ARBA" id="ARBA00023067"/>
    </source>
</evidence>
<feature type="compositionally biased region" description="Polar residues" evidence="5">
    <location>
        <begin position="57"/>
        <end position="76"/>
    </location>
</feature>
<dbReference type="OrthoDB" id="9799835at2"/>
<dbReference type="Pfam" id="PF00216">
    <property type="entry name" value="Bac_DNA_binding"/>
    <property type="match status" value="1"/>
</dbReference>
<dbReference type="SMART" id="SM00411">
    <property type="entry name" value="BHL"/>
    <property type="match status" value="1"/>
</dbReference>
<evidence type="ECO:0000256" key="3">
    <source>
        <dbReference type="ARBA" id="ARBA00023125"/>
    </source>
</evidence>
<dbReference type="GO" id="GO:0003677">
    <property type="term" value="F:DNA binding"/>
    <property type="evidence" value="ECO:0007669"/>
    <property type="project" value="UniProtKB-KW"/>
</dbReference>
<dbReference type="GO" id="GO:0030527">
    <property type="term" value="F:structural constituent of chromatin"/>
    <property type="evidence" value="ECO:0007669"/>
    <property type="project" value="InterPro"/>
</dbReference>
<organism evidence="6 7">
    <name type="scientific">Sporolactobacillus nakayamae</name>
    <dbReference type="NCBI Taxonomy" id="269670"/>
    <lineage>
        <taxon>Bacteria</taxon>
        <taxon>Bacillati</taxon>
        <taxon>Bacillota</taxon>
        <taxon>Bacilli</taxon>
        <taxon>Bacillales</taxon>
        <taxon>Sporolactobacillaceae</taxon>
        <taxon>Sporolactobacillus</taxon>
    </lineage>
</organism>
<dbReference type="Proteomes" id="UP000198752">
    <property type="component" value="Unassembled WGS sequence"/>
</dbReference>
<evidence type="ECO:0000256" key="5">
    <source>
        <dbReference type="SAM" id="MobiDB-lite"/>
    </source>
</evidence>
<dbReference type="Gene3D" id="4.10.520.10">
    <property type="entry name" value="IHF-like DNA-binding proteins"/>
    <property type="match status" value="1"/>
</dbReference>
<dbReference type="RefSeq" id="WP_093673885.1">
    <property type="nucleotide sequence ID" value="NZ_FOOY01000021.1"/>
</dbReference>
<comment type="similarity">
    <text evidence="1 4">Belongs to the bacterial histone-like protein family.</text>
</comment>
<evidence type="ECO:0000256" key="4">
    <source>
        <dbReference type="RuleBase" id="RU003939"/>
    </source>
</evidence>
<dbReference type="PROSITE" id="PS00045">
    <property type="entry name" value="HISTONE_LIKE"/>
    <property type="match status" value="1"/>
</dbReference>
<dbReference type="PANTHER" id="PTHR33175">
    <property type="entry name" value="DNA-BINDING PROTEIN HU"/>
    <property type="match status" value="1"/>
</dbReference>
<feature type="region of interest" description="Disordered" evidence="5">
    <location>
        <begin position="55"/>
        <end position="91"/>
    </location>
</feature>
<gene>
    <name evidence="6" type="ORF">SAMN02982927_02734</name>
</gene>
<dbReference type="EMBL" id="FOOY01000021">
    <property type="protein sequence ID" value="SFG77464.1"/>
    <property type="molecule type" value="Genomic_DNA"/>
</dbReference>
<dbReference type="InterPro" id="IPR020816">
    <property type="entry name" value="Histone-like_DNA-bd_CS"/>
</dbReference>
<evidence type="ECO:0000313" key="6">
    <source>
        <dbReference type="EMBL" id="SFG77464.1"/>
    </source>
</evidence>
<dbReference type="PANTHER" id="PTHR33175:SF3">
    <property type="entry name" value="DNA-BINDING PROTEIN HU-BETA"/>
    <property type="match status" value="1"/>
</dbReference>
<accession>A0A1I2UJW9</accession>
<keyword evidence="2" id="KW-0226">DNA condensation</keyword>
<dbReference type="STRING" id="269670.SAMN02982927_02734"/>
<proteinExistence type="inferred from homology"/>
<dbReference type="GO" id="GO:0030261">
    <property type="term" value="P:chromosome condensation"/>
    <property type="evidence" value="ECO:0007669"/>
    <property type="project" value="UniProtKB-KW"/>
</dbReference>
<dbReference type="CDD" id="cd13831">
    <property type="entry name" value="HU"/>
    <property type="match status" value="1"/>
</dbReference>
<dbReference type="SUPFAM" id="SSF47729">
    <property type="entry name" value="IHF-like DNA-binding proteins"/>
    <property type="match status" value="1"/>
</dbReference>